<sequence length="150" mass="17635">MTLHLVTTVFLSQFLSVFSYITFDGYYERLTREDPLNFHPLNQAQFVEDDTQFSDEPNGGSLRFMVAPVQISNPLFNFISKAGQLYSYATSMTNVRYSYINNTYSHSMRRRRLFGTILNKYFIMLPNIHVCTKNIYVHTAYNIKKLRDSR</sequence>
<dbReference type="EMBL" id="KI659008">
    <property type="protein sequence ID" value="ETN80672.1"/>
    <property type="molecule type" value="Genomic_DNA"/>
</dbReference>
<feature type="chain" id="PRO_5004826126" evidence="1">
    <location>
        <begin position="20"/>
        <end position="150"/>
    </location>
</feature>
<protein>
    <submittedName>
        <fullName evidence="2">Uncharacterized protein</fullName>
    </submittedName>
</protein>
<name>W2TI16_NECAM</name>
<evidence type="ECO:0000256" key="1">
    <source>
        <dbReference type="SAM" id="SignalP"/>
    </source>
</evidence>
<reference evidence="3" key="1">
    <citation type="journal article" date="2014" name="Nat. Genet.">
        <title>Genome of the human hookworm Necator americanus.</title>
        <authorList>
            <person name="Tang Y.T."/>
            <person name="Gao X."/>
            <person name="Rosa B.A."/>
            <person name="Abubucker S."/>
            <person name="Hallsworth-Pepin K."/>
            <person name="Martin J."/>
            <person name="Tyagi R."/>
            <person name="Heizer E."/>
            <person name="Zhang X."/>
            <person name="Bhonagiri-Palsikar V."/>
            <person name="Minx P."/>
            <person name="Warren W.C."/>
            <person name="Wang Q."/>
            <person name="Zhan B."/>
            <person name="Hotez P.J."/>
            <person name="Sternberg P.W."/>
            <person name="Dougall A."/>
            <person name="Gaze S.T."/>
            <person name="Mulvenna J."/>
            <person name="Sotillo J."/>
            <person name="Ranganathan S."/>
            <person name="Rabelo E.M."/>
            <person name="Wilson R.K."/>
            <person name="Felgner P.L."/>
            <person name="Bethony J."/>
            <person name="Hawdon J.M."/>
            <person name="Gasser R.B."/>
            <person name="Loukas A."/>
            <person name="Mitreva M."/>
        </authorList>
    </citation>
    <scope>NUCLEOTIDE SEQUENCE [LARGE SCALE GENOMIC DNA]</scope>
</reference>
<evidence type="ECO:0000313" key="3">
    <source>
        <dbReference type="Proteomes" id="UP000053676"/>
    </source>
</evidence>
<dbReference type="Proteomes" id="UP000053676">
    <property type="component" value="Unassembled WGS sequence"/>
</dbReference>
<dbReference type="AlphaFoldDB" id="W2TI16"/>
<feature type="signal peptide" evidence="1">
    <location>
        <begin position="1"/>
        <end position="19"/>
    </location>
</feature>
<evidence type="ECO:0000313" key="2">
    <source>
        <dbReference type="EMBL" id="ETN80672.1"/>
    </source>
</evidence>
<gene>
    <name evidence="2" type="ORF">NECAME_09032</name>
</gene>
<dbReference type="OrthoDB" id="5840965at2759"/>
<organism evidence="2 3">
    <name type="scientific">Necator americanus</name>
    <name type="common">Human hookworm</name>
    <dbReference type="NCBI Taxonomy" id="51031"/>
    <lineage>
        <taxon>Eukaryota</taxon>
        <taxon>Metazoa</taxon>
        <taxon>Ecdysozoa</taxon>
        <taxon>Nematoda</taxon>
        <taxon>Chromadorea</taxon>
        <taxon>Rhabditida</taxon>
        <taxon>Rhabditina</taxon>
        <taxon>Rhabditomorpha</taxon>
        <taxon>Strongyloidea</taxon>
        <taxon>Ancylostomatidae</taxon>
        <taxon>Bunostominae</taxon>
        <taxon>Necator</taxon>
    </lineage>
</organism>
<accession>W2TI16</accession>
<keyword evidence="1" id="KW-0732">Signal</keyword>
<proteinExistence type="predicted"/>
<keyword evidence="3" id="KW-1185">Reference proteome</keyword>
<dbReference type="KEGG" id="nai:NECAME_09032"/>